<accession>J0HD07</accession>
<evidence type="ECO:0000256" key="6">
    <source>
        <dbReference type="ARBA" id="ARBA00023004"/>
    </source>
</evidence>
<evidence type="ECO:0000256" key="4">
    <source>
        <dbReference type="ARBA" id="ARBA00022723"/>
    </source>
</evidence>
<comment type="cofactor">
    <cofactor evidence="1">
        <name>heme b</name>
        <dbReference type="ChEBI" id="CHEBI:60344"/>
    </cofactor>
</comment>
<evidence type="ECO:0008006" key="9">
    <source>
        <dbReference type="Google" id="ProtNLM"/>
    </source>
</evidence>
<keyword evidence="6" id="KW-0408">Iron</keyword>
<dbReference type="GO" id="GO:0005829">
    <property type="term" value="C:cytosol"/>
    <property type="evidence" value="ECO:0007669"/>
    <property type="project" value="TreeGrafter"/>
</dbReference>
<dbReference type="GO" id="GO:0020037">
    <property type="term" value="F:heme binding"/>
    <property type="evidence" value="ECO:0007669"/>
    <property type="project" value="InterPro"/>
</dbReference>
<gene>
    <name evidence="7" type="ORF">Rleg9DRAFT_1128</name>
    <name evidence="8" type="ORF">Rleg9DRAFT_7368</name>
</gene>
<dbReference type="AlphaFoldDB" id="J0HD07"/>
<protein>
    <recommendedName>
        <fullName evidence="9">Dyp-type peroxidase family</fullName>
    </recommendedName>
</protein>
<keyword evidence="3" id="KW-0349">Heme</keyword>
<keyword evidence="2" id="KW-0575">Peroxidase</keyword>
<dbReference type="PANTHER" id="PTHR30521">
    <property type="entry name" value="DEFERROCHELATASE/PEROXIDASE"/>
    <property type="match status" value="1"/>
</dbReference>
<dbReference type="EMBL" id="JH719381">
    <property type="protein sequence ID" value="EJB02331.1"/>
    <property type="molecule type" value="Genomic_DNA"/>
</dbReference>
<proteinExistence type="predicted"/>
<dbReference type="PROSITE" id="PS51404">
    <property type="entry name" value="DYP_PEROXIDASE"/>
    <property type="match status" value="1"/>
</dbReference>
<evidence type="ECO:0000256" key="2">
    <source>
        <dbReference type="ARBA" id="ARBA00022559"/>
    </source>
</evidence>
<dbReference type="InterPro" id="IPR011008">
    <property type="entry name" value="Dimeric_a/b-barrel"/>
</dbReference>
<dbReference type="HOGENOM" id="CLU_015125_2_0_5"/>
<dbReference type="SUPFAM" id="SSF54909">
    <property type="entry name" value="Dimeric alpha+beta barrel"/>
    <property type="match status" value="1"/>
</dbReference>
<dbReference type="PANTHER" id="PTHR30521:SF4">
    <property type="entry name" value="DEFERROCHELATASE"/>
    <property type="match status" value="1"/>
</dbReference>
<evidence type="ECO:0000313" key="8">
    <source>
        <dbReference type="EMBL" id="EJB08320.1"/>
    </source>
</evidence>
<keyword evidence="4" id="KW-0479">Metal-binding</keyword>
<reference evidence="8" key="1">
    <citation type="submission" date="2012-02" db="EMBL/GenBank/DDBJ databases">
        <title>Improved High-Quality Draft Sequence of Rhizobium leguminosarum bv. trifolii WSM597.</title>
        <authorList>
            <consortium name="US DOE Joint Genome Institute"/>
            <person name="Lucas S."/>
            <person name="Han J."/>
            <person name="Lapidus A."/>
            <person name="Cheng J.-F."/>
            <person name="Goodwin L."/>
            <person name="Pitluck S."/>
            <person name="Peters L."/>
            <person name="Ovchinnikova G."/>
            <person name="Held B."/>
            <person name="Detter J.C."/>
            <person name="Han C."/>
            <person name="Tapia R."/>
            <person name="Land M."/>
            <person name="Hauser L."/>
            <person name="Kyrpides N."/>
            <person name="Ivanova N."/>
            <person name="Pagani I."/>
            <person name="Brau L."/>
            <person name="Yates R."/>
            <person name="O'Hara G."/>
            <person name="Rui T."/>
            <person name="Howieson J."/>
            <person name="Reeve W."/>
            <person name="Woyke T."/>
        </authorList>
    </citation>
    <scope>NUCLEOTIDE SEQUENCE [LARGE SCALE GENOMIC DNA]</scope>
    <source>
        <strain evidence="8">WSM597</strain>
    </source>
</reference>
<dbReference type="InterPro" id="IPR006314">
    <property type="entry name" value="Dyp_peroxidase"/>
</dbReference>
<sequence length="468" mass="51295">MAVTLNSPISWKNASADDSAMLDSLQPNIIKAHVREFLTLIFLRFDDQAAAKSFLRSLSTTLMKSAKQHLLEIEAFKATSTPGTPYIGLGLTDGGYEFLQTTQRPTDRIFRAGMQNSSLNDPNVGTWDSYFQNPIHAVVLIGDMLNDTKIAAHDQVVSLIQASKGVTIVGTQDGLGLHNDNHEGIEHFGYVDGRSQPLFLLEDIDAEENATDGIANWDPAFPLEQVIVPDPAAPDPAVHFGSYFVYRKLEQNVRLFKGEELKLANRLFGTEDERAGAMVVGRFEDGTPTTMQREDGVESPVPNNFNYFSDKSGAKCPFSGHIRKTNPRGTGGFEDTAGERTHLMARRGQTYGVRTDNPNDGIVENKPESYVGLLFMAFNSDIGNQFEFTQKNWANNPRFPAVPAGFPAPGVDPVIGQTPSDAARPDMEGAATWGDPSSLKTVPTVPRAVTMKGGEYFFMPSLPFLRSL</sequence>
<evidence type="ECO:0000256" key="3">
    <source>
        <dbReference type="ARBA" id="ARBA00022617"/>
    </source>
</evidence>
<evidence type="ECO:0000313" key="7">
    <source>
        <dbReference type="EMBL" id="EJB02331.1"/>
    </source>
</evidence>
<dbReference type="RefSeq" id="WP_003586010.1">
    <property type="nucleotide sequence ID" value="NZ_JH719381.1"/>
</dbReference>
<dbReference type="EMBL" id="JH719381">
    <property type="protein sequence ID" value="EJB08320.1"/>
    <property type="molecule type" value="Genomic_DNA"/>
</dbReference>
<dbReference type="GO" id="GO:0004601">
    <property type="term" value="F:peroxidase activity"/>
    <property type="evidence" value="ECO:0007669"/>
    <property type="project" value="UniProtKB-KW"/>
</dbReference>
<dbReference type="GO" id="GO:0046872">
    <property type="term" value="F:metal ion binding"/>
    <property type="evidence" value="ECO:0007669"/>
    <property type="project" value="UniProtKB-KW"/>
</dbReference>
<evidence type="ECO:0000256" key="1">
    <source>
        <dbReference type="ARBA" id="ARBA00001970"/>
    </source>
</evidence>
<organism evidence="8">
    <name type="scientific">Rhizobium leguminosarum bv. trifolii WSM597</name>
    <dbReference type="NCBI Taxonomy" id="754764"/>
    <lineage>
        <taxon>Bacteria</taxon>
        <taxon>Pseudomonadati</taxon>
        <taxon>Pseudomonadota</taxon>
        <taxon>Alphaproteobacteria</taxon>
        <taxon>Hyphomicrobiales</taxon>
        <taxon>Rhizobiaceae</taxon>
        <taxon>Rhizobium/Agrobacterium group</taxon>
        <taxon>Rhizobium</taxon>
    </lineage>
</organism>
<dbReference type="Proteomes" id="UP000005092">
    <property type="component" value="Unassembled WGS sequence"/>
</dbReference>
<name>J0HD07_RHILT</name>
<evidence type="ECO:0000256" key="5">
    <source>
        <dbReference type="ARBA" id="ARBA00023002"/>
    </source>
</evidence>
<keyword evidence="5" id="KW-0560">Oxidoreductase</keyword>